<feature type="signal peptide" evidence="2">
    <location>
        <begin position="1"/>
        <end position="35"/>
    </location>
</feature>
<dbReference type="Pfam" id="PF14903">
    <property type="entry name" value="WG_beta_rep"/>
    <property type="match status" value="2"/>
</dbReference>
<proteinExistence type="predicted"/>
<keyword evidence="4" id="KW-1185">Reference proteome</keyword>
<dbReference type="Proteomes" id="UP001501787">
    <property type="component" value="Unassembled WGS sequence"/>
</dbReference>
<gene>
    <name evidence="3" type="ORF">GCM10009129_15790</name>
</gene>
<evidence type="ECO:0000256" key="2">
    <source>
        <dbReference type="SAM" id="SignalP"/>
    </source>
</evidence>
<evidence type="ECO:0000313" key="3">
    <source>
        <dbReference type="EMBL" id="GAA0319044.1"/>
    </source>
</evidence>
<evidence type="ECO:0000313" key="4">
    <source>
        <dbReference type="Proteomes" id="UP001501787"/>
    </source>
</evidence>
<dbReference type="PANTHER" id="PTHR37841">
    <property type="entry name" value="GLR2918 PROTEIN"/>
    <property type="match status" value="1"/>
</dbReference>
<comment type="caution">
    <text evidence="3">The sequence shown here is derived from an EMBL/GenBank/DDBJ whole genome shotgun (WGS) entry which is preliminary data.</text>
</comment>
<protein>
    <recommendedName>
        <fullName evidence="5">WG repeat-containing protein</fullName>
    </recommendedName>
</protein>
<feature type="region of interest" description="Disordered" evidence="1">
    <location>
        <begin position="186"/>
        <end position="209"/>
    </location>
</feature>
<reference evidence="4" key="1">
    <citation type="journal article" date="2019" name="Int. J. Syst. Evol. Microbiol.">
        <title>The Global Catalogue of Microorganisms (GCM) 10K type strain sequencing project: providing services to taxonomists for standard genome sequencing and annotation.</title>
        <authorList>
            <consortium name="The Broad Institute Genomics Platform"/>
            <consortium name="The Broad Institute Genome Sequencing Center for Infectious Disease"/>
            <person name="Wu L."/>
            <person name="Ma J."/>
        </authorList>
    </citation>
    <scope>NUCLEOTIDE SEQUENCE [LARGE SCALE GENOMIC DNA]</scope>
    <source>
        <strain evidence="4">JCM 16343</strain>
    </source>
</reference>
<dbReference type="InterPro" id="IPR032774">
    <property type="entry name" value="WG_beta_rep"/>
</dbReference>
<accession>A0ABP3FMZ1</accession>
<dbReference type="PANTHER" id="PTHR37841:SF1">
    <property type="entry name" value="DUF3298 DOMAIN-CONTAINING PROTEIN"/>
    <property type="match status" value="1"/>
</dbReference>
<sequence>MFRLVRSFTTSTWGTSAAIFSVCVAGMLAGTSAQAASCKLPKSYYKNVSCIPNSALFLAIKDYGEPVALINKSGKPVVNLSAYQTVAVDKVASGVMPVLKNGRVGYINLQGREVIAPMYDQLGGNQWARAAADGRIIVKKGGQYGVIDTNNRTIVPFSSSITNISDYRGGVARIESRQGNRQVDVNGKEIAPPSTKAKPAPKNPASERAAAVAEPMEAKAAPPRHAPFTTLNPHQQDGLWGFVDDDGMIMITYSFDEVRPFSEGLAAVRIENTWGFLNLGGDVVIPFDYENDMRLSQAQTDAPPAWVFKNGVAWVGMSQQGERMCINKANVSLPCPS</sequence>
<dbReference type="RefSeq" id="WP_227691525.1">
    <property type="nucleotide sequence ID" value="NZ_BAAAFR010000005.1"/>
</dbReference>
<evidence type="ECO:0000256" key="1">
    <source>
        <dbReference type="SAM" id="MobiDB-lite"/>
    </source>
</evidence>
<keyword evidence="2" id="KW-0732">Signal</keyword>
<feature type="compositionally biased region" description="Low complexity" evidence="1">
    <location>
        <begin position="191"/>
        <end position="209"/>
    </location>
</feature>
<name>A0ABP3FMZ1_9GAMM</name>
<evidence type="ECO:0008006" key="5">
    <source>
        <dbReference type="Google" id="ProtNLM"/>
    </source>
</evidence>
<feature type="chain" id="PRO_5045358864" description="WG repeat-containing protein" evidence="2">
    <location>
        <begin position="36"/>
        <end position="337"/>
    </location>
</feature>
<organism evidence="3 4">
    <name type="scientific">Psychrobacter aestuarii</name>
    <dbReference type="NCBI Taxonomy" id="556327"/>
    <lineage>
        <taxon>Bacteria</taxon>
        <taxon>Pseudomonadati</taxon>
        <taxon>Pseudomonadota</taxon>
        <taxon>Gammaproteobacteria</taxon>
        <taxon>Moraxellales</taxon>
        <taxon>Moraxellaceae</taxon>
        <taxon>Psychrobacter</taxon>
    </lineage>
</organism>
<dbReference type="EMBL" id="BAAAFR010000005">
    <property type="protein sequence ID" value="GAA0319044.1"/>
    <property type="molecule type" value="Genomic_DNA"/>
</dbReference>